<dbReference type="InterPro" id="IPR004242">
    <property type="entry name" value="Transposase_21"/>
</dbReference>
<feature type="domain" description="DUF4218" evidence="1">
    <location>
        <begin position="457"/>
        <end position="527"/>
    </location>
</feature>
<dbReference type="InterPro" id="IPR025452">
    <property type="entry name" value="DUF4218"/>
</dbReference>
<gene>
    <name evidence="2" type="ORF">MTR67_042561</name>
</gene>
<dbReference type="AlphaFoldDB" id="A0AAF0UPK6"/>
<dbReference type="PANTHER" id="PTHR10775">
    <property type="entry name" value="OS08G0208400 PROTEIN"/>
    <property type="match status" value="1"/>
</dbReference>
<evidence type="ECO:0000259" key="1">
    <source>
        <dbReference type="Pfam" id="PF13960"/>
    </source>
</evidence>
<evidence type="ECO:0000313" key="2">
    <source>
        <dbReference type="EMBL" id="WMV49176.1"/>
    </source>
</evidence>
<protein>
    <recommendedName>
        <fullName evidence="1">DUF4218 domain-containing protein</fullName>
    </recommendedName>
</protein>
<dbReference type="Pfam" id="PF13960">
    <property type="entry name" value="DUF4218"/>
    <property type="match status" value="1"/>
</dbReference>
<dbReference type="Proteomes" id="UP001234989">
    <property type="component" value="Chromosome 10"/>
</dbReference>
<reference evidence="2" key="1">
    <citation type="submission" date="2023-08" db="EMBL/GenBank/DDBJ databases">
        <title>A de novo genome assembly of Solanum verrucosum Schlechtendal, a Mexican diploid species geographically isolated from the other diploid A-genome species in potato relatives.</title>
        <authorList>
            <person name="Hosaka K."/>
        </authorList>
    </citation>
    <scope>NUCLEOTIDE SEQUENCE</scope>
    <source>
        <tissue evidence="2">Young leaves</tissue>
    </source>
</reference>
<sequence>MDEAHSYDDIDGLLNDTFRDIAQDERAYEGPNEDAQNFYNLVDEASQELYPGCKGFSKLSFTIPLYLLKCRHGWSNASFTSLLELLKEAIPELNILESYNKAKVVVRDLGLDYKKIDACPNDYSALESSKKPHRVPIKILRHFPLIPRLQRLFMSSKTAESLRWHDEQRSKDGKLRHPADGQTWKEFDNMHQEFAKDSRNLRLGLASDGFNPFRTMSISHNTWPVMSMVYNLPPWICMKLEYLMLSLLIPGPRSPGNDIDIYLQPLIEKLKELWEFGVETYDASRNQTFQMRSALLWTINDFPAYAMLSGWSTKGKLACPCEKNIVDSIIGTLLDISGKTKDHPNARYDLKEMGIMKSLQPKDTKDDRKVKLPTTCFSMSKGEKSIFCGVLKKAKLPDGSAYNISGCVKLAERKISNYKTHDAHFMLHYLLPIPIKSIFRDHVAIPLIRLSSFFRRLCQKVITLEELDHLELETKETLCQLERISPPSFFDIMIHLSVHLANEVRLGGPVQLRWMYSPEIQLKDITSLASYHSHLNRTTLKWL</sequence>
<accession>A0AAF0UPK6</accession>
<name>A0AAF0UPK6_SOLVR</name>
<dbReference type="Pfam" id="PF02992">
    <property type="entry name" value="Transposase_21"/>
    <property type="match status" value="1"/>
</dbReference>
<dbReference type="PANTHER" id="PTHR10775:SF190">
    <property type="entry name" value="TNP2-LIKE TRANSPOSON PROTEIN"/>
    <property type="match status" value="1"/>
</dbReference>
<evidence type="ECO:0000313" key="3">
    <source>
        <dbReference type="Proteomes" id="UP001234989"/>
    </source>
</evidence>
<organism evidence="2 3">
    <name type="scientific">Solanum verrucosum</name>
    <dbReference type="NCBI Taxonomy" id="315347"/>
    <lineage>
        <taxon>Eukaryota</taxon>
        <taxon>Viridiplantae</taxon>
        <taxon>Streptophyta</taxon>
        <taxon>Embryophyta</taxon>
        <taxon>Tracheophyta</taxon>
        <taxon>Spermatophyta</taxon>
        <taxon>Magnoliopsida</taxon>
        <taxon>eudicotyledons</taxon>
        <taxon>Gunneridae</taxon>
        <taxon>Pentapetalae</taxon>
        <taxon>asterids</taxon>
        <taxon>lamiids</taxon>
        <taxon>Solanales</taxon>
        <taxon>Solanaceae</taxon>
        <taxon>Solanoideae</taxon>
        <taxon>Solaneae</taxon>
        <taxon>Solanum</taxon>
    </lineage>
</organism>
<dbReference type="EMBL" id="CP133621">
    <property type="protein sequence ID" value="WMV49176.1"/>
    <property type="molecule type" value="Genomic_DNA"/>
</dbReference>
<proteinExistence type="predicted"/>
<keyword evidence="3" id="KW-1185">Reference proteome</keyword>